<name>A0A9W8HVI5_9FUNG</name>
<reference evidence="2" key="1">
    <citation type="submission" date="2022-07" db="EMBL/GenBank/DDBJ databases">
        <title>Phylogenomic reconstructions and comparative analyses of Kickxellomycotina fungi.</title>
        <authorList>
            <person name="Reynolds N.K."/>
            <person name="Stajich J.E."/>
            <person name="Barry K."/>
            <person name="Grigoriev I.V."/>
            <person name="Crous P."/>
            <person name="Smith M.E."/>
        </authorList>
    </citation>
    <scope>NUCLEOTIDE SEQUENCE</scope>
    <source>
        <strain evidence="2">NRRL 1565</strain>
    </source>
</reference>
<evidence type="ECO:0000256" key="1">
    <source>
        <dbReference type="SAM" id="MobiDB-lite"/>
    </source>
</evidence>
<dbReference type="Proteomes" id="UP001140094">
    <property type="component" value="Unassembled WGS sequence"/>
</dbReference>
<feature type="compositionally biased region" description="Low complexity" evidence="1">
    <location>
        <begin position="74"/>
        <end position="89"/>
    </location>
</feature>
<feature type="region of interest" description="Disordered" evidence="1">
    <location>
        <begin position="244"/>
        <end position="279"/>
    </location>
</feature>
<keyword evidence="3" id="KW-1185">Reference proteome</keyword>
<comment type="caution">
    <text evidence="2">The sequence shown here is derived from an EMBL/GenBank/DDBJ whole genome shotgun (WGS) entry which is preliminary data.</text>
</comment>
<dbReference type="OrthoDB" id="10250320at2759"/>
<feature type="region of interest" description="Disordered" evidence="1">
    <location>
        <begin position="26"/>
        <end position="162"/>
    </location>
</feature>
<feature type="compositionally biased region" description="Polar residues" evidence="1">
    <location>
        <begin position="100"/>
        <end position="111"/>
    </location>
</feature>
<organism evidence="2 3">
    <name type="scientific">Coemansia guatemalensis</name>
    <dbReference type="NCBI Taxonomy" id="2761395"/>
    <lineage>
        <taxon>Eukaryota</taxon>
        <taxon>Fungi</taxon>
        <taxon>Fungi incertae sedis</taxon>
        <taxon>Zoopagomycota</taxon>
        <taxon>Kickxellomycotina</taxon>
        <taxon>Kickxellomycetes</taxon>
        <taxon>Kickxellales</taxon>
        <taxon>Kickxellaceae</taxon>
        <taxon>Coemansia</taxon>
    </lineage>
</organism>
<accession>A0A9W8HVI5</accession>
<dbReference type="EMBL" id="JANBUO010002367">
    <property type="protein sequence ID" value="KAJ2794906.1"/>
    <property type="molecule type" value="Genomic_DNA"/>
</dbReference>
<proteinExistence type="predicted"/>
<protein>
    <submittedName>
        <fullName evidence="2">Uncharacterized protein</fullName>
    </submittedName>
</protein>
<evidence type="ECO:0000313" key="3">
    <source>
        <dbReference type="Proteomes" id="UP001140094"/>
    </source>
</evidence>
<feature type="compositionally biased region" description="Low complexity" evidence="1">
    <location>
        <begin position="127"/>
        <end position="139"/>
    </location>
</feature>
<evidence type="ECO:0000313" key="2">
    <source>
        <dbReference type="EMBL" id="KAJ2794906.1"/>
    </source>
</evidence>
<sequence length="337" mass="35334">MSSSATAGSDRFLNPLEQASVKYASSRYQQQRYDPLASQGQQSGHAVPRMSASIPSLRGAAASASTPAGLPAASVSPVGEEGSSSGCSSRPRKSNYALRHQSTQPSMSKRSGSLPCSEMLRMPQSILPDAASRSDASALPAPPPRARLASSSYNPESSPVNTLVYEPSPATVAATIGHGTGLSERVRSYYQHASATRGEYDTLGAPALPMPFASTRKQQVSELTGTSGMYEYDGDQTLTHAHEYASRHARHPAPPISGDAQYGQTHPKETSDSSSSSSGWQLKTKLLYPLSTWFRSARHQSSNHRGGLPAAAAPASSHPLPAAATASYTCNVQSGGS</sequence>
<dbReference type="AlphaFoldDB" id="A0A9W8HVI5"/>
<feature type="compositionally biased region" description="Polar residues" evidence="1">
    <location>
        <begin position="26"/>
        <end position="44"/>
    </location>
</feature>
<gene>
    <name evidence="2" type="ORF">H4R20_006068</name>
</gene>
<feature type="compositionally biased region" description="Low complexity" evidence="1">
    <location>
        <begin position="309"/>
        <end position="321"/>
    </location>
</feature>
<feature type="region of interest" description="Disordered" evidence="1">
    <location>
        <begin position="299"/>
        <end position="321"/>
    </location>
</feature>